<gene>
    <name evidence="3" type="ORF">L1049_001851</name>
</gene>
<keyword evidence="4" id="KW-1185">Reference proteome</keyword>
<feature type="region of interest" description="Disordered" evidence="1">
    <location>
        <begin position="155"/>
        <end position="174"/>
    </location>
</feature>
<dbReference type="PANTHER" id="PTHR43016">
    <property type="entry name" value="PRESEQUENCE PROTEASE"/>
    <property type="match status" value="1"/>
</dbReference>
<dbReference type="GO" id="GO:0016485">
    <property type="term" value="P:protein processing"/>
    <property type="evidence" value="ECO:0007669"/>
    <property type="project" value="TreeGrafter"/>
</dbReference>
<evidence type="ECO:0000256" key="1">
    <source>
        <dbReference type="SAM" id="MobiDB-lite"/>
    </source>
</evidence>
<feature type="domain" description="Peptidase M16 N-terminal" evidence="2">
    <location>
        <begin position="263"/>
        <end position="322"/>
    </location>
</feature>
<dbReference type="GO" id="GO:0005739">
    <property type="term" value="C:mitochondrion"/>
    <property type="evidence" value="ECO:0007669"/>
    <property type="project" value="TreeGrafter"/>
</dbReference>
<evidence type="ECO:0000313" key="3">
    <source>
        <dbReference type="EMBL" id="KAK9271492.1"/>
    </source>
</evidence>
<dbReference type="PANTHER" id="PTHR43016:SF13">
    <property type="entry name" value="PRESEQUENCE PROTEASE, MITOCHONDRIAL"/>
    <property type="match status" value="1"/>
</dbReference>
<evidence type="ECO:0000313" key="4">
    <source>
        <dbReference type="Proteomes" id="UP001415857"/>
    </source>
</evidence>
<name>A0AAP0NG40_LIQFO</name>
<dbReference type="EMBL" id="JBBPBK010000013">
    <property type="protein sequence ID" value="KAK9271492.1"/>
    <property type="molecule type" value="Genomic_DNA"/>
</dbReference>
<dbReference type="GO" id="GO:0009507">
    <property type="term" value="C:chloroplast"/>
    <property type="evidence" value="ECO:0007669"/>
    <property type="project" value="TreeGrafter"/>
</dbReference>
<feature type="compositionally biased region" description="Basic and acidic residues" evidence="1">
    <location>
        <begin position="164"/>
        <end position="174"/>
    </location>
</feature>
<dbReference type="GO" id="GO:0046872">
    <property type="term" value="F:metal ion binding"/>
    <property type="evidence" value="ECO:0007669"/>
    <property type="project" value="InterPro"/>
</dbReference>
<dbReference type="Pfam" id="PF00675">
    <property type="entry name" value="Peptidase_M16"/>
    <property type="match status" value="1"/>
</dbReference>
<dbReference type="Proteomes" id="UP001415857">
    <property type="component" value="Unassembled WGS sequence"/>
</dbReference>
<dbReference type="Gene3D" id="3.30.830.10">
    <property type="entry name" value="Metalloenzyme, LuxS/M16 peptidase-like"/>
    <property type="match status" value="1"/>
</dbReference>
<dbReference type="InterPro" id="IPR011765">
    <property type="entry name" value="Pept_M16_N"/>
</dbReference>
<organism evidence="3 4">
    <name type="scientific">Liquidambar formosana</name>
    <name type="common">Formosan gum</name>
    <dbReference type="NCBI Taxonomy" id="63359"/>
    <lineage>
        <taxon>Eukaryota</taxon>
        <taxon>Viridiplantae</taxon>
        <taxon>Streptophyta</taxon>
        <taxon>Embryophyta</taxon>
        <taxon>Tracheophyta</taxon>
        <taxon>Spermatophyta</taxon>
        <taxon>Magnoliopsida</taxon>
        <taxon>eudicotyledons</taxon>
        <taxon>Gunneridae</taxon>
        <taxon>Pentapetalae</taxon>
        <taxon>Saxifragales</taxon>
        <taxon>Altingiaceae</taxon>
        <taxon>Liquidambar</taxon>
    </lineage>
</organism>
<dbReference type="SUPFAM" id="SSF63411">
    <property type="entry name" value="LuxS/MPP-like metallohydrolase"/>
    <property type="match status" value="1"/>
</dbReference>
<protein>
    <recommendedName>
        <fullName evidence="2">Peptidase M16 N-terminal domain-containing protein</fullName>
    </recommendedName>
</protein>
<dbReference type="GO" id="GO:0004222">
    <property type="term" value="F:metalloendopeptidase activity"/>
    <property type="evidence" value="ECO:0007669"/>
    <property type="project" value="TreeGrafter"/>
</dbReference>
<evidence type="ECO:0000259" key="2">
    <source>
        <dbReference type="Pfam" id="PF00675"/>
    </source>
</evidence>
<sequence length="406" mass="45076">MEIPVTQWSRHAFDPRVKNDSLTNNMSKSFNQWVGELRSKPMLTMIDTIRCRLMSRTHKRYQKRSGWTNEITPAIMGKLDSVKQKSRTCHTMFIRGDEYEVMDANRRHMARRGTGSAGPSQELMTQASVNQGNGIGSSNEGGSVLGRGMGTEGRGSVCDGGIGRGRDKGRGRAADDVIRRGRGREGASGAGGIALGSDRGKESGNAIRMVRRSGNRRDIYCLDADGALFAATLLLAVAAFCHFIKIKISLVVQFLPIHQLSRKDSTGIPHILEHSVLCGSRKYPLKEPFVELLKGSLNTFLNAFTYPDRTCYPVASTNTKPNQTLPSSKPSKAADRYSFSLYPINLAIEISKMKGFWVPLWIEKLSSNCDTAAVVSGFRRLLLLRFLAHKLVFGFIFNLQSFIRRH</sequence>
<dbReference type="AlphaFoldDB" id="A0AAP0NG40"/>
<proteinExistence type="predicted"/>
<reference evidence="3 4" key="1">
    <citation type="journal article" date="2024" name="Plant J.">
        <title>Genome sequences and population genomics reveal climatic adaptation and genomic divergence between two closely related sweetgum species.</title>
        <authorList>
            <person name="Xu W.Q."/>
            <person name="Ren C.Q."/>
            <person name="Zhang X.Y."/>
            <person name="Comes H.P."/>
            <person name="Liu X.H."/>
            <person name="Li Y.G."/>
            <person name="Kettle C.J."/>
            <person name="Jalonen R."/>
            <person name="Gaisberger H."/>
            <person name="Ma Y.Z."/>
            <person name="Qiu Y.X."/>
        </authorList>
    </citation>
    <scope>NUCLEOTIDE SEQUENCE [LARGE SCALE GENOMIC DNA]</scope>
    <source>
        <strain evidence="3">Hangzhou</strain>
    </source>
</reference>
<comment type="caution">
    <text evidence="3">The sequence shown here is derived from an EMBL/GenBank/DDBJ whole genome shotgun (WGS) entry which is preliminary data.</text>
</comment>
<accession>A0AAP0NG40</accession>
<dbReference type="InterPro" id="IPR011249">
    <property type="entry name" value="Metalloenz_LuxS/M16"/>
</dbReference>